<sequence>MSEPAKGSGKQVEAEEKKYFLKVLDDVVGLNSLFTMAVFIGLSFALPGQVQSLEEDSLCHPSIGIRKRLVSFEITSFSCFVFSGIMAKTVKMLIYIRHGDGSSQRKKVILVPFYFSIYGTMCGCFFLLLAMVDIIQIKLGRISCGSMYSLHTMLILILTIGTALLVYFTSVTYGLFFTEKAQEVTAGGIDLQKA</sequence>
<gene>
    <name evidence="1" type="ORF">MLD38_011217</name>
</gene>
<comment type="caution">
    <text evidence="1">The sequence shown here is derived from an EMBL/GenBank/DDBJ whole genome shotgun (WGS) entry which is preliminary data.</text>
</comment>
<keyword evidence="2" id="KW-1185">Reference proteome</keyword>
<reference evidence="2" key="1">
    <citation type="journal article" date="2023" name="Front. Plant Sci.">
        <title>Chromosomal-level genome assembly of Melastoma candidum provides insights into trichome evolution.</title>
        <authorList>
            <person name="Zhong Y."/>
            <person name="Wu W."/>
            <person name="Sun C."/>
            <person name="Zou P."/>
            <person name="Liu Y."/>
            <person name="Dai S."/>
            <person name="Zhou R."/>
        </authorList>
    </citation>
    <scope>NUCLEOTIDE SEQUENCE [LARGE SCALE GENOMIC DNA]</scope>
</reference>
<proteinExistence type="predicted"/>
<accession>A0ACB9R2C8</accession>
<dbReference type="EMBL" id="CM042883">
    <property type="protein sequence ID" value="KAI4373048.1"/>
    <property type="molecule type" value="Genomic_DNA"/>
</dbReference>
<dbReference type="Proteomes" id="UP001057402">
    <property type="component" value="Chromosome 4"/>
</dbReference>
<organism evidence="1 2">
    <name type="scientific">Melastoma candidum</name>
    <dbReference type="NCBI Taxonomy" id="119954"/>
    <lineage>
        <taxon>Eukaryota</taxon>
        <taxon>Viridiplantae</taxon>
        <taxon>Streptophyta</taxon>
        <taxon>Embryophyta</taxon>
        <taxon>Tracheophyta</taxon>
        <taxon>Spermatophyta</taxon>
        <taxon>Magnoliopsida</taxon>
        <taxon>eudicotyledons</taxon>
        <taxon>Gunneridae</taxon>
        <taxon>Pentapetalae</taxon>
        <taxon>rosids</taxon>
        <taxon>malvids</taxon>
        <taxon>Myrtales</taxon>
        <taxon>Melastomataceae</taxon>
        <taxon>Melastomatoideae</taxon>
        <taxon>Melastomateae</taxon>
        <taxon>Melastoma</taxon>
    </lineage>
</organism>
<evidence type="ECO:0000313" key="2">
    <source>
        <dbReference type="Proteomes" id="UP001057402"/>
    </source>
</evidence>
<protein>
    <submittedName>
        <fullName evidence="1">Uncharacterized protein</fullName>
    </submittedName>
</protein>
<name>A0ACB9R2C8_9MYRT</name>
<evidence type="ECO:0000313" key="1">
    <source>
        <dbReference type="EMBL" id="KAI4373048.1"/>
    </source>
</evidence>